<dbReference type="SUPFAM" id="SSF47565">
    <property type="entry name" value="Insect pheromone/odorant-binding proteins"/>
    <property type="match status" value="1"/>
</dbReference>
<dbReference type="FunCoup" id="A0A6P8Z0F1">
    <property type="interactions" value="8"/>
</dbReference>
<dbReference type="OrthoDB" id="8194670at2759"/>
<reference evidence="2" key="1">
    <citation type="submission" date="2025-08" db="UniProtKB">
        <authorList>
            <consortium name="RefSeq"/>
        </authorList>
    </citation>
    <scope>IDENTIFICATION</scope>
    <source>
        <tissue evidence="2">Total insect</tissue>
    </source>
</reference>
<protein>
    <submittedName>
        <fullName evidence="2">Uncharacterized protein LOC117644575</fullName>
    </submittedName>
</protein>
<sequence>MMEPGRPASRAEHINTDCIRGPAHCQGEAPPTNMNTAVVVLAVALVAQVYAAPPPFMKKCMEDNGVTMEDAIKFGKTGEASDNMKCNLKCMMLAGGAMKEDGTLVMAPMLEHAPEKLHDAIKQCIDIEKSSDLCDVAYRHNKCIRDKATDVFIELAEKKAAMAAS</sequence>
<dbReference type="AlphaFoldDB" id="A0A6P8Z0F1"/>
<dbReference type="Proteomes" id="UP000515158">
    <property type="component" value="Unplaced"/>
</dbReference>
<dbReference type="Gene3D" id="1.10.238.20">
    <property type="entry name" value="Pheromone/general odorant binding protein domain"/>
    <property type="match status" value="1"/>
</dbReference>
<dbReference type="InterPro" id="IPR036728">
    <property type="entry name" value="PBP_GOBP_sf"/>
</dbReference>
<dbReference type="KEGG" id="tpal:117644575"/>
<dbReference type="SMART" id="SM00708">
    <property type="entry name" value="PhBP"/>
    <property type="match status" value="1"/>
</dbReference>
<keyword evidence="1" id="KW-1185">Reference proteome</keyword>
<dbReference type="InParanoid" id="A0A6P8Z0F1"/>
<dbReference type="GO" id="GO:0005549">
    <property type="term" value="F:odorant binding"/>
    <property type="evidence" value="ECO:0007669"/>
    <property type="project" value="InterPro"/>
</dbReference>
<organism evidence="2">
    <name type="scientific">Thrips palmi</name>
    <name type="common">Melon thrips</name>
    <dbReference type="NCBI Taxonomy" id="161013"/>
    <lineage>
        <taxon>Eukaryota</taxon>
        <taxon>Metazoa</taxon>
        <taxon>Ecdysozoa</taxon>
        <taxon>Arthropoda</taxon>
        <taxon>Hexapoda</taxon>
        <taxon>Insecta</taxon>
        <taxon>Pterygota</taxon>
        <taxon>Neoptera</taxon>
        <taxon>Paraneoptera</taxon>
        <taxon>Thysanoptera</taxon>
        <taxon>Terebrantia</taxon>
        <taxon>Thripoidea</taxon>
        <taxon>Thripidae</taxon>
        <taxon>Thrips</taxon>
    </lineage>
</organism>
<dbReference type="CDD" id="cd23992">
    <property type="entry name" value="PBP_GOBP"/>
    <property type="match status" value="1"/>
</dbReference>
<dbReference type="Pfam" id="PF01395">
    <property type="entry name" value="PBP_GOBP"/>
    <property type="match status" value="1"/>
</dbReference>
<evidence type="ECO:0000313" key="1">
    <source>
        <dbReference type="Proteomes" id="UP000515158"/>
    </source>
</evidence>
<dbReference type="InterPro" id="IPR006170">
    <property type="entry name" value="PBP/GOBP"/>
</dbReference>
<gene>
    <name evidence="2" type="primary">LOC117644575</name>
</gene>
<name>A0A6P8Z0F1_THRPL</name>
<proteinExistence type="predicted"/>
<accession>A0A6P8Z0F1</accession>
<dbReference type="GeneID" id="117644575"/>
<evidence type="ECO:0000313" key="2">
    <source>
        <dbReference type="RefSeq" id="XP_034240037.1"/>
    </source>
</evidence>
<dbReference type="RefSeq" id="XP_034240037.1">
    <property type="nucleotide sequence ID" value="XM_034384146.1"/>
</dbReference>